<dbReference type="AlphaFoldDB" id="A0A1W7CWB7"/>
<dbReference type="RefSeq" id="WP_086158715.1">
    <property type="nucleotide sequence ID" value="NZ_CP021121.1"/>
</dbReference>
<reference evidence="3 4" key="1">
    <citation type="submission" date="2017-05" db="EMBL/GenBank/DDBJ databases">
        <title>Complete genome sequence of Streptomyces sp. SCSIO 03032 revealed the diverse biosynthetic pathways for its bioactive secondary metabolites.</title>
        <authorList>
            <person name="Ma L."/>
            <person name="Zhu Y."/>
            <person name="Zhang W."/>
            <person name="Zhang G."/>
            <person name="Tian X."/>
            <person name="Zhang S."/>
            <person name="Zhang C."/>
        </authorList>
    </citation>
    <scope>NUCLEOTIDE SEQUENCE [LARGE SCALE GENOMIC DNA]</scope>
    <source>
        <strain evidence="3 4">SCSIO 03032</strain>
    </source>
</reference>
<keyword evidence="4" id="KW-1185">Reference proteome</keyword>
<feature type="compositionally biased region" description="Low complexity" evidence="1">
    <location>
        <begin position="258"/>
        <end position="267"/>
    </location>
</feature>
<dbReference type="OrthoDB" id="4424311at2"/>
<dbReference type="NCBIfam" id="TIGR03769">
    <property type="entry name" value="P_ac_wall_RPT"/>
    <property type="match status" value="1"/>
</dbReference>
<dbReference type="NCBIfam" id="NF038134">
    <property type="entry name" value="choice_anch_M"/>
    <property type="match status" value="1"/>
</dbReference>
<dbReference type="InterPro" id="IPR022435">
    <property type="entry name" value="Surface-anchored_actinobac"/>
</dbReference>
<evidence type="ECO:0008006" key="5">
    <source>
        <dbReference type="Google" id="ProtNLM"/>
    </source>
</evidence>
<evidence type="ECO:0000313" key="3">
    <source>
        <dbReference type="EMBL" id="ARQ69124.1"/>
    </source>
</evidence>
<keyword evidence="2" id="KW-1133">Transmembrane helix</keyword>
<evidence type="ECO:0000256" key="2">
    <source>
        <dbReference type="SAM" id="Phobius"/>
    </source>
</evidence>
<proteinExistence type="predicted"/>
<name>A0A1W7CWB7_9ACTN</name>
<evidence type="ECO:0000256" key="1">
    <source>
        <dbReference type="SAM" id="MobiDB-lite"/>
    </source>
</evidence>
<organism evidence="3 4">
    <name type="scientific">Streptomyces marincola</name>
    <dbReference type="NCBI Taxonomy" id="2878388"/>
    <lineage>
        <taxon>Bacteria</taxon>
        <taxon>Bacillati</taxon>
        <taxon>Actinomycetota</taxon>
        <taxon>Actinomycetes</taxon>
        <taxon>Kitasatosporales</taxon>
        <taxon>Streptomycetaceae</taxon>
        <taxon>Streptomyces</taxon>
    </lineage>
</organism>
<feature type="region of interest" description="Disordered" evidence="1">
    <location>
        <begin position="258"/>
        <end position="299"/>
    </location>
</feature>
<dbReference type="Proteomes" id="UP000194218">
    <property type="component" value="Chromosome"/>
</dbReference>
<sequence length="344" mass="35651">MLPLPPSPAGPRPRVRRPALALGLSALLLGVTAPAGHALDGDDGDLGQTVAPDERNATGEAVLNVGHVDIGPRFVDGEWRIQGRDDSASPPVWRSLTDVVTQVVDASVQQAPDDPDFAFLDAEPGSDLFVVPQTQAPEVVWLGWNTQDPEVMERVNRGVTLTMHGVSGPGHFSVFLQNGNLGAPDVLWDGDEEGPQDLWVDINTHTHANWVFTEPGVYVVDFEVSADLITGERVSDRAPLRFAVGESTDVADAFDATVATGDGDAPAGSGGEADQEADPSASPAPASDEEDSASGGEDSSLPATLIAVGAVALALLAAVVVVTVRGRRAREAAGLGTGRDGKAS</sequence>
<gene>
    <name evidence="3" type="ORF">CAG99_09840</name>
</gene>
<keyword evidence="2" id="KW-0812">Transmembrane</keyword>
<protein>
    <recommendedName>
        <fullName evidence="5">Surface-anchored protein</fullName>
    </recommendedName>
</protein>
<keyword evidence="2" id="KW-0472">Membrane</keyword>
<evidence type="ECO:0000313" key="4">
    <source>
        <dbReference type="Proteomes" id="UP000194218"/>
    </source>
</evidence>
<accession>A0A1W7CWB7</accession>
<dbReference type="EMBL" id="CP021121">
    <property type="protein sequence ID" value="ARQ69124.1"/>
    <property type="molecule type" value="Genomic_DNA"/>
</dbReference>
<feature type="transmembrane region" description="Helical" evidence="2">
    <location>
        <begin position="301"/>
        <end position="324"/>
    </location>
</feature>
<dbReference type="KEGG" id="smao:CAG99_09840"/>